<comment type="caution">
    <text evidence="1">The sequence shown here is derived from an EMBL/GenBank/DDBJ whole genome shotgun (WGS) entry which is preliminary data.</text>
</comment>
<name>A0ABD1Z429_9MARC</name>
<proteinExistence type="predicted"/>
<protein>
    <submittedName>
        <fullName evidence="1">Uncharacterized protein</fullName>
    </submittedName>
</protein>
<gene>
    <name evidence="1" type="ORF">R1flu_010111</name>
</gene>
<reference evidence="1 2" key="1">
    <citation type="submission" date="2024-09" db="EMBL/GenBank/DDBJ databases">
        <title>Chromosome-scale assembly of Riccia fluitans.</title>
        <authorList>
            <person name="Paukszto L."/>
            <person name="Sawicki J."/>
            <person name="Karawczyk K."/>
            <person name="Piernik-Szablinska J."/>
            <person name="Szczecinska M."/>
            <person name="Mazdziarz M."/>
        </authorList>
    </citation>
    <scope>NUCLEOTIDE SEQUENCE [LARGE SCALE GENOMIC DNA]</scope>
    <source>
        <strain evidence="1">Rf_01</strain>
        <tissue evidence="1">Aerial parts of the thallus</tissue>
    </source>
</reference>
<dbReference type="Proteomes" id="UP001605036">
    <property type="component" value="Unassembled WGS sequence"/>
</dbReference>
<accession>A0ABD1Z429</accession>
<evidence type="ECO:0000313" key="2">
    <source>
        <dbReference type="Proteomes" id="UP001605036"/>
    </source>
</evidence>
<keyword evidence="2" id="KW-1185">Reference proteome</keyword>
<sequence length="182" mass="19800">MISHGVNLAAALLLHDSPRSGVNRIVGSLDGFDGVASPGILSWFSLLFWFPHSIDVAALIAKQPVLVRFCDAPPPPLVPLLSVHEFSKGRLMPVLPSTVHVGVVCVRTSDPLTPAIPTQPMPVACHVLLFEASRFGRFANSSINLSCVYLPIPHNQPSRLFWPLAALDGKAPGRWKWSFVLR</sequence>
<dbReference type="AlphaFoldDB" id="A0ABD1Z429"/>
<organism evidence="1 2">
    <name type="scientific">Riccia fluitans</name>
    <dbReference type="NCBI Taxonomy" id="41844"/>
    <lineage>
        <taxon>Eukaryota</taxon>
        <taxon>Viridiplantae</taxon>
        <taxon>Streptophyta</taxon>
        <taxon>Embryophyta</taxon>
        <taxon>Marchantiophyta</taxon>
        <taxon>Marchantiopsida</taxon>
        <taxon>Marchantiidae</taxon>
        <taxon>Marchantiales</taxon>
        <taxon>Ricciaceae</taxon>
        <taxon>Riccia</taxon>
    </lineage>
</organism>
<evidence type="ECO:0000313" key="1">
    <source>
        <dbReference type="EMBL" id="KAL2642524.1"/>
    </source>
</evidence>
<dbReference type="EMBL" id="JBHFFA010000002">
    <property type="protein sequence ID" value="KAL2642524.1"/>
    <property type="molecule type" value="Genomic_DNA"/>
</dbReference>